<keyword evidence="4" id="KW-0653">Protein transport</keyword>
<evidence type="ECO:0000313" key="12">
    <source>
        <dbReference type="Proteomes" id="UP001165060"/>
    </source>
</evidence>
<dbReference type="Gene3D" id="3.30.450.50">
    <property type="entry name" value="Longin domain"/>
    <property type="match status" value="1"/>
</dbReference>
<evidence type="ECO:0000256" key="1">
    <source>
        <dbReference type="ARBA" id="ARBA00008025"/>
    </source>
</evidence>
<dbReference type="Pfam" id="PF13774">
    <property type="entry name" value="Longin"/>
    <property type="match status" value="1"/>
</dbReference>
<dbReference type="Gene3D" id="1.20.5.110">
    <property type="match status" value="1"/>
</dbReference>
<comment type="subcellular location">
    <subcellularLocation>
        <location evidence="7">Endomembrane system</location>
        <topology evidence="7">Single-pass type IV membrane protein</topology>
    </subcellularLocation>
</comment>
<dbReference type="SUPFAM" id="SSF64356">
    <property type="entry name" value="SNARE-like"/>
    <property type="match status" value="1"/>
</dbReference>
<keyword evidence="5 9" id="KW-1133">Transmembrane helix</keyword>
<dbReference type="PANTHER" id="PTHR21136:SF168">
    <property type="entry name" value="VESICLE-ASSOCIATED MEMBRANE PROTEIN 9"/>
    <property type="match status" value="1"/>
</dbReference>
<evidence type="ECO:0000259" key="10">
    <source>
        <dbReference type="PROSITE" id="PS50892"/>
    </source>
</evidence>
<evidence type="ECO:0000256" key="3">
    <source>
        <dbReference type="ARBA" id="ARBA00022692"/>
    </source>
</evidence>
<comment type="caution">
    <text evidence="11">The sequence shown here is derived from an EMBL/GenBank/DDBJ whole genome shotgun (WGS) entry which is preliminary data.</text>
</comment>
<protein>
    <recommendedName>
        <fullName evidence="10">V-SNARE coiled-coil homology domain-containing protein</fullName>
    </recommendedName>
</protein>
<gene>
    <name evidence="11" type="ORF">TeGR_g3870</name>
</gene>
<reference evidence="11 12" key="1">
    <citation type="journal article" date="2023" name="Commun. Biol.">
        <title>Genome analysis of Parmales, the sister group of diatoms, reveals the evolutionary specialization of diatoms from phago-mixotrophs to photoautotrophs.</title>
        <authorList>
            <person name="Ban H."/>
            <person name="Sato S."/>
            <person name="Yoshikawa S."/>
            <person name="Yamada K."/>
            <person name="Nakamura Y."/>
            <person name="Ichinomiya M."/>
            <person name="Sato N."/>
            <person name="Blanc-Mathieu R."/>
            <person name="Endo H."/>
            <person name="Kuwata A."/>
            <person name="Ogata H."/>
        </authorList>
    </citation>
    <scope>NUCLEOTIDE SEQUENCE [LARGE SCALE GENOMIC DNA]</scope>
</reference>
<dbReference type="PRINTS" id="PR00219">
    <property type="entry name" value="SYNAPTOBREVN"/>
</dbReference>
<evidence type="ECO:0000256" key="5">
    <source>
        <dbReference type="ARBA" id="ARBA00022989"/>
    </source>
</evidence>
<evidence type="ECO:0000313" key="11">
    <source>
        <dbReference type="EMBL" id="GMI23388.1"/>
    </source>
</evidence>
<dbReference type="CDD" id="cd15843">
    <property type="entry name" value="R-SNARE"/>
    <property type="match status" value="1"/>
</dbReference>
<dbReference type="InterPro" id="IPR042855">
    <property type="entry name" value="V_SNARE_CC"/>
</dbReference>
<dbReference type="Proteomes" id="UP001165060">
    <property type="component" value="Unassembled WGS sequence"/>
</dbReference>
<evidence type="ECO:0000256" key="4">
    <source>
        <dbReference type="ARBA" id="ARBA00022927"/>
    </source>
</evidence>
<accession>A0ABQ6MBY8</accession>
<evidence type="ECO:0000256" key="6">
    <source>
        <dbReference type="ARBA" id="ARBA00023136"/>
    </source>
</evidence>
<comment type="similarity">
    <text evidence="1">Belongs to the synaptobrevin family.</text>
</comment>
<dbReference type="PROSITE" id="PS50892">
    <property type="entry name" value="V_SNARE"/>
    <property type="match status" value="1"/>
</dbReference>
<dbReference type="PANTHER" id="PTHR21136">
    <property type="entry name" value="SNARE PROTEINS"/>
    <property type="match status" value="1"/>
</dbReference>
<dbReference type="CDD" id="cd14824">
    <property type="entry name" value="Longin"/>
    <property type="match status" value="1"/>
</dbReference>
<dbReference type="SUPFAM" id="SSF58038">
    <property type="entry name" value="SNARE fusion complex"/>
    <property type="match status" value="1"/>
</dbReference>
<keyword evidence="6 9" id="KW-0472">Membrane</keyword>
<dbReference type="InterPro" id="IPR010908">
    <property type="entry name" value="Longin_dom"/>
</dbReference>
<sequence length="232" mass="25742">MLLHTLICARSQPIAESDLCPSSAMGLLETIASKTLFHLDPEAQEDQTITVSVDERVVHVLVRPGPLVYLVLTSGTSATRTPPRVAFQFLYALHRSFSARYADKKALKASRLQFKSFSSVATNLLQLYSTNPPAASSDAKIGRIHDELGTVKNVMHKNIEAVLHRGDRIESLVDKSHELTLVSEVFKRSSSQVLSNMRRRNLMYNVIVASVVIVIVLFLGITMWQPGRNKSS</sequence>
<name>A0ABQ6MBY8_9STRA</name>
<keyword evidence="12" id="KW-1185">Reference proteome</keyword>
<dbReference type="InterPro" id="IPR051097">
    <property type="entry name" value="Synaptobrevin-like_transport"/>
</dbReference>
<keyword evidence="3 9" id="KW-0812">Transmembrane</keyword>
<dbReference type="InterPro" id="IPR001388">
    <property type="entry name" value="Synaptobrevin-like"/>
</dbReference>
<keyword evidence="8" id="KW-0175">Coiled coil</keyword>
<evidence type="ECO:0000256" key="8">
    <source>
        <dbReference type="PROSITE-ProRule" id="PRU00290"/>
    </source>
</evidence>
<dbReference type="InterPro" id="IPR011012">
    <property type="entry name" value="Longin-like_dom_sf"/>
</dbReference>
<feature type="transmembrane region" description="Helical" evidence="9">
    <location>
        <begin position="202"/>
        <end position="224"/>
    </location>
</feature>
<feature type="domain" description="V-SNARE coiled-coil homology" evidence="10">
    <location>
        <begin position="140"/>
        <end position="200"/>
    </location>
</feature>
<evidence type="ECO:0000256" key="7">
    <source>
        <dbReference type="ARBA" id="ARBA00046280"/>
    </source>
</evidence>
<proteinExistence type="inferred from homology"/>
<dbReference type="SMART" id="SM01270">
    <property type="entry name" value="Longin"/>
    <property type="match status" value="1"/>
</dbReference>
<dbReference type="Pfam" id="PF00957">
    <property type="entry name" value="Synaptobrevin"/>
    <property type="match status" value="1"/>
</dbReference>
<dbReference type="EMBL" id="BRYB01003961">
    <property type="protein sequence ID" value="GMI23388.1"/>
    <property type="molecule type" value="Genomic_DNA"/>
</dbReference>
<evidence type="ECO:0000256" key="9">
    <source>
        <dbReference type="SAM" id="Phobius"/>
    </source>
</evidence>
<keyword evidence="2" id="KW-0813">Transport</keyword>
<organism evidence="11 12">
    <name type="scientific">Tetraparma gracilis</name>
    <dbReference type="NCBI Taxonomy" id="2962635"/>
    <lineage>
        <taxon>Eukaryota</taxon>
        <taxon>Sar</taxon>
        <taxon>Stramenopiles</taxon>
        <taxon>Ochrophyta</taxon>
        <taxon>Bolidophyceae</taxon>
        <taxon>Parmales</taxon>
        <taxon>Triparmaceae</taxon>
        <taxon>Tetraparma</taxon>
    </lineage>
</organism>
<evidence type="ECO:0000256" key="2">
    <source>
        <dbReference type="ARBA" id="ARBA00022448"/>
    </source>
</evidence>